<dbReference type="Gene3D" id="3.90.180.10">
    <property type="entry name" value="Medium-chain alcohol dehydrogenases, catalytic domain"/>
    <property type="match status" value="1"/>
</dbReference>
<name>A0AAN6U0P7_9PEZI</name>
<keyword evidence="3" id="KW-0479">Metal-binding</keyword>
<dbReference type="InterPro" id="IPR036291">
    <property type="entry name" value="NAD(P)-bd_dom_sf"/>
</dbReference>
<comment type="cofactor">
    <cofactor evidence="1">
        <name>Zn(2+)</name>
        <dbReference type="ChEBI" id="CHEBI:29105"/>
    </cofactor>
</comment>
<evidence type="ECO:0000259" key="8">
    <source>
        <dbReference type="Pfam" id="PF08240"/>
    </source>
</evidence>
<dbReference type="RefSeq" id="XP_062647915.1">
    <property type="nucleotide sequence ID" value="XM_062792742.1"/>
</dbReference>
<dbReference type="GeneID" id="87829511"/>
<dbReference type="Pfam" id="PF08240">
    <property type="entry name" value="ADH_N"/>
    <property type="match status" value="1"/>
</dbReference>
<dbReference type="InterPro" id="IPR013149">
    <property type="entry name" value="ADH-like_C"/>
</dbReference>
<keyword evidence="4" id="KW-0862">Zinc</keyword>
<keyword evidence="10" id="KW-1185">Reference proteome</keyword>
<protein>
    <submittedName>
        <fullName evidence="9">GroES-like protein</fullName>
    </submittedName>
</protein>
<evidence type="ECO:0000256" key="4">
    <source>
        <dbReference type="ARBA" id="ARBA00022833"/>
    </source>
</evidence>
<dbReference type="SUPFAM" id="SSF51735">
    <property type="entry name" value="NAD(P)-binding Rossmann-fold domains"/>
    <property type="match status" value="1"/>
</dbReference>
<dbReference type="InterPro" id="IPR013154">
    <property type="entry name" value="ADH-like_N"/>
</dbReference>
<sequence>MSSPNVHDKKTMRAVVYEGKPFEIKVRDDWPKPTIQMPEDAIVRITTAALCGSEAHIYRGFFGSHNPPWVMGHEAVGIVVEVGSATEQFKVGDRVLIPFGTDAGHYVVDSTLTPDIPMYGAGGDFRPDNGGCQAEYVRVSYADDSLVAIPDTVSSDIDWLFLSDIFPTAWAGLDFSGFEPGDAVAVFGCGPVGLMCVYAAALRGASQVFAVDSVRARLDKAASLGAIPIDFTSEDGPASAQILRRRPEGVKRAVDCVGFEAVNHRLKPQQNYVINECIRVASVGGGIGQVGVYMASPTSKGVPRGGEVDPVYEINLSEAWPKSLSIKMGVCPIYELLPRLFELVKTGRARLGWLVSATMGIEDAPKAYERFEKKLEIKVVFRFPWAHGVDGDVAAAVKADEEHAVTDGKNGHRGEIPIPKKKLPIHSHPRNRRPFVG</sequence>
<evidence type="ECO:0000313" key="9">
    <source>
        <dbReference type="EMBL" id="KAK4124144.1"/>
    </source>
</evidence>
<feature type="domain" description="Alcohol dehydrogenase-like N-terminal" evidence="8">
    <location>
        <begin position="38"/>
        <end position="151"/>
    </location>
</feature>
<comment type="caution">
    <text evidence="9">The sequence shown here is derived from an EMBL/GenBank/DDBJ whole genome shotgun (WGS) entry which is preliminary data.</text>
</comment>
<accession>A0AAN6U0P7</accession>
<dbReference type="Proteomes" id="UP001302602">
    <property type="component" value="Unassembled WGS sequence"/>
</dbReference>
<gene>
    <name evidence="9" type="ORF">N657DRAFT_644337</name>
</gene>
<evidence type="ECO:0000256" key="2">
    <source>
        <dbReference type="ARBA" id="ARBA00008072"/>
    </source>
</evidence>
<dbReference type="AlphaFoldDB" id="A0AAN6U0P7"/>
<proteinExistence type="inferred from homology"/>
<dbReference type="PANTHER" id="PTHR42813">
    <property type="entry name" value="ZINC-TYPE ALCOHOL DEHYDROGENASE-LIKE"/>
    <property type="match status" value="1"/>
</dbReference>
<reference evidence="9" key="2">
    <citation type="submission" date="2023-05" db="EMBL/GenBank/DDBJ databases">
        <authorList>
            <consortium name="Lawrence Berkeley National Laboratory"/>
            <person name="Steindorff A."/>
            <person name="Hensen N."/>
            <person name="Bonometti L."/>
            <person name="Westerberg I."/>
            <person name="Brannstrom I.O."/>
            <person name="Guillou S."/>
            <person name="Cros-Aarteil S."/>
            <person name="Calhoun S."/>
            <person name="Haridas S."/>
            <person name="Kuo A."/>
            <person name="Mondo S."/>
            <person name="Pangilinan J."/>
            <person name="Riley R."/>
            <person name="Labutti K."/>
            <person name="Andreopoulos B."/>
            <person name="Lipzen A."/>
            <person name="Chen C."/>
            <person name="Yanf M."/>
            <person name="Daum C."/>
            <person name="Ng V."/>
            <person name="Clum A."/>
            <person name="Ohm R."/>
            <person name="Martin F."/>
            <person name="Silar P."/>
            <person name="Natvig D."/>
            <person name="Lalanne C."/>
            <person name="Gautier V."/>
            <person name="Ament-Velasquez S.L."/>
            <person name="Kruys A."/>
            <person name="Hutchinson M.I."/>
            <person name="Powell A.J."/>
            <person name="Barry K."/>
            <person name="Miller A.N."/>
            <person name="Grigoriev I.V."/>
            <person name="Debuchy R."/>
            <person name="Gladieux P."/>
            <person name="Thoren M.H."/>
            <person name="Johannesson H."/>
        </authorList>
    </citation>
    <scope>NUCLEOTIDE SEQUENCE</scope>
    <source>
        <strain evidence="9">CBS 731.68</strain>
    </source>
</reference>
<organism evidence="9 10">
    <name type="scientific">Parathielavia appendiculata</name>
    <dbReference type="NCBI Taxonomy" id="2587402"/>
    <lineage>
        <taxon>Eukaryota</taxon>
        <taxon>Fungi</taxon>
        <taxon>Dikarya</taxon>
        <taxon>Ascomycota</taxon>
        <taxon>Pezizomycotina</taxon>
        <taxon>Sordariomycetes</taxon>
        <taxon>Sordariomycetidae</taxon>
        <taxon>Sordariales</taxon>
        <taxon>Chaetomiaceae</taxon>
        <taxon>Parathielavia</taxon>
    </lineage>
</organism>
<dbReference type="InterPro" id="IPR011032">
    <property type="entry name" value="GroES-like_sf"/>
</dbReference>
<dbReference type="EMBL" id="MU853227">
    <property type="protein sequence ID" value="KAK4124144.1"/>
    <property type="molecule type" value="Genomic_DNA"/>
</dbReference>
<evidence type="ECO:0000256" key="6">
    <source>
        <dbReference type="SAM" id="MobiDB-lite"/>
    </source>
</evidence>
<dbReference type="Gene3D" id="3.40.50.720">
    <property type="entry name" value="NAD(P)-binding Rossmann-like Domain"/>
    <property type="match status" value="1"/>
</dbReference>
<evidence type="ECO:0000256" key="1">
    <source>
        <dbReference type="ARBA" id="ARBA00001947"/>
    </source>
</evidence>
<keyword evidence="5" id="KW-0520">NAD</keyword>
<evidence type="ECO:0000256" key="5">
    <source>
        <dbReference type="ARBA" id="ARBA00023027"/>
    </source>
</evidence>
<evidence type="ECO:0000259" key="7">
    <source>
        <dbReference type="Pfam" id="PF00107"/>
    </source>
</evidence>
<feature type="compositionally biased region" description="Basic and acidic residues" evidence="6">
    <location>
        <begin position="403"/>
        <end position="415"/>
    </location>
</feature>
<feature type="domain" description="Alcohol dehydrogenase-like C-terminal" evidence="7">
    <location>
        <begin position="191"/>
        <end position="264"/>
    </location>
</feature>
<feature type="compositionally biased region" description="Basic residues" evidence="6">
    <location>
        <begin position="419"/>
        <end position="437"/>
    </location>
</feature>
<reference evidence="9" key="1">
    <citation type="journal article" date="2023" name="Mol. Phylogenet. Evol.">
        <title>Genome-scale phylogeny and comparative genomics of the fungal order Sordariales.</title>
        <authorList>
            <person name="Hensen N."/>
            <person name="Bonometti L."/>
            <person name="Westerberg I."/>
            <person name="Brannstrom I.O."/>
            <person name="Guillou S."/>
            <person name="Cros-Aarteil S."/>
            <person name="Calhoun S."/>
            <person name="Haridas S."/>
            <person name="Kuo A."/>
            <person name="Mondo S."/>
            <person name="Pangilinan J."/>
            <person name="Riley R."/>
            <person name="LaButti K."/>
            <person name="Andreopoulos B."/>
            <person name="Lipzen A."/>
            <person name="Chen C."/>
            <person name="Yan M."/>
            <person name="Daum C."/>
            <person name="Ng V."/>
            <person name="Clum A."/>
            <person name="Steindorff A."/>
            <person name="Ohm R.A."/>
            <person name="Martin F."/>
            <person name="Silar P."/>
            <person name="Natvig D.O."/>
            <person name="Lalanne C."/>
            <person name="Gautier V."/>
            <person name="Ament-Velasquez S.L."/>
            <person name="Kruys A."/>
            <person name="Hutchinson M.I."/>
            <person name="Powell A.J."/>
            <person name="Barry K."/>
            <person name="Miller A.N."/>
            <person name="Grigoriev I.V."/>
            <person name="Debuchy R."/>
            <person name="Gladieux P."/>
            <person name="Hiltunen Thoren M."/>
            <person name="Johannesson H."/>
        </authorList>
    </citation>
    <scope>NUCLEOTIDE SEQUENCE</scope>
    <source>
        <strain evidence="9">CBS 731.68</strain>
    </source>
</reference>
<dbReference type="PANTHER" id="PTHR42813:SF3">
    <property type="entry name" value="GLUTATHIONE-INDEPENDENT FORMALDEHYDE DEHYDROGENASE"/>
    <property type="match status" value="1"/>
</dbReference>
<evidence type="ECO:0000256" key="3">
    <source>
        <dbReference type="ARBA" id="ARBA00022723"/>
    </source>
</evidence>
<dbReference type="SUPFAM" id="SSF50129">
    <property type="entry name" value="GroES-like"/>
    <property type="match status" value="1"/>
</dbReference>
<dbReference type="GO" id="GO:0046872">
    <property type="term" value="F:metal ion binding"/>
    <property type="evidence" value="ECO:0007669"/>
    <property type="project" value="UniProtKB-KW"/>
</dbReference>
<comment type="similarity">
    <text evidence="2">Belongs to the zinc-containing alcohol dehydrogenase family.</text>
</comment>
<dbReference type="Pfam" id="PF00107">
    <property type="entry name" value="ADH_zinc_N"/>
    <property type="match status" value="1"/>
</dbReference>
<evidence type="ECO:0000313" key="10">
    <source>
        <dbReference type="Proteomes" id="UP001302602"/>
    </source>
</evidence>
<feature type="region of interest" description="Disordered" evidence="6">
    <location>
        <begin position="403"/>
        <end position="437"/>
    </location>
</feature>